<keyword evidence="2" id="KW-1185">Reference proteome</keyword>
<organism evidence="1 2">
    <name type="scientific">Arthrobacter phage Bauer</name>
    <dbReference type="NCBI Taxonomy" id="2985648"/>
    <lineage>
        <taxon>Viruses</taxon>
        <taxon>Duplodnaviria</taxon>
        <taxon>Heunggongvirae</taxon>
        <taxon>Uroviricota</taxon>
        <taxon>Caudoviricetes</taxon>
        <taxon>Bauervirus</taxon>
        <taxon>Bauervirus bauer</taxon>
    </lineage>
</organism>
<proteinExistence type="predicted"/>
<dbReference type="GeneID" id="80034669"/>
<reference evidence="1" key="1">
    <citation type="submission" date="2022-10" db="EMBL/GenBank/DDBJ databases">
        <authorList>
            <person name="Shreffler J."/>
            <person name="Spring A.M."/>
            <person name="Klyczek K."/>
            <person name="Garlena R.A."/>
            <person name="Russell D.A."/>
            <person name="Pope W.H."/>
            <person name="Jacobs-Sera D."/>
            <person name="Hatfull G.F."/>
        </authorList>
    </citation>
    <scope>NUCLEOTIDE SEQUENCE</scope>
</reference>
<sequence length="479" mass="52707">MAVLDVARPLTEDESKAFQAMLRLIRRKRDRNQLRTSYMDSKKRLDKIGFSIPPHMKDFAVVLGWPSKAVKVPSRRVRPDGFTLPRQSKMLSELEEIFGENYFAAVERMAIEASLQHSVSFVFVTPGDTDAGEPEIIVAARTALEATAEIDTRTNRVTKALELVGRWEALLYLPGETLRLQYLENEWRVTAIYTGVPNRVTCTPYVWGRSLERPFGYSRISRPLMGFTDMAVRTMLRQEVNAEFYGAPQRALLGAEEEHFLDATGKRISPLDALIGGVWALPNTRDEETGDLVKPVLQQLSQATFQPHGEMLKGIGLMVSSETSIPVGYLGIIHDNPSSADAIRANEADLVSVVEAELPSIGMSRVDLARNVLAVKYGEWTPAMESELRGLSAHFMDPGTTSKAAQADAGLKFTQTFPNGDPEVAMEVYGLDKAQIQRMNAYRTKQEGANKLAALVAAAKSSATPVFSDPVAAGSEGGD</sequence>
<evidence type="ECO:0008006" key="3">
    <source>
        <dbReference type="Google" id="ProtNLM"/>
    </source>
</evidence>
<accession>A0A9E8ADB3</accession>
<dbReference type="EMBL" id="OP580516">
    <property type="protein sequence ID" value="UYM26554.1"/>
    <property type="molecule type" value="Genomic_DNA"/>
</dbReference>
<dbReference type="RefSeq" id="YP_010761298.1">
    <property type="nucleotide sequence ID" value="NC_073594.1"/>
</dbReference>
<evidence type="ECO:0000313" key="2">
    <source>
        <dbReference type="Proteomes" id="UP001156221"/>
    </source>
</evidence>
<gene>
    <name evidence="1" type="primary">5</name>
    <name evidence="1" type="ORF">SEA_BAUER_5</name>
</gene>
<name>A0A9E8ADB3_9CAUD</name>
<evidence type="ECO:0000313" key="1">
    <source>
        <dbReference type="EMBL" id="UYM26554.1"/>
    </source>
</evidence>
<dbReference type="KEGG" id="vg:80034669"/>
<protein>
    <recommendedName>
        <fullName evidence="3">Portal protein</fullName>
    </recommendedName>
</protein>
<dbReference type="Proteomes" id="UP001156221">
    <property type="component" value="Segment"/>
</dbReference>